<evidence type="ECO:0000313" key="1">
    <source>
        <dbReference type="EMBL" id="ORW08444.1"/>
    </source>
</evidence>
<dbReference type="AlphaFoldDB" id="A0A1X1YBN3"/>
<evidence type="ECO:0000313" key="2">
    <source>
        <dbReference type="Proteomes" id="UP000193866"/>
    </source>
</evidence>
<name>A0A1X1YBN3_9MYCO</name>
<dbReference type="EMBL" id="LQPG01000035">
    <property type="protein sequence ID" value="ORW08444.1"/>
    <property type="molecule type" value="Genomic_DNA"/>
</dbReference>
<comment type="caution">
    <text evidence="1">The sequence shown here is derived from an EMBL/GenBank/DDBJ whole genome shotgun (WGS) entry which is preliminary data.</text>
</comment>
<dbReference type="Proteomes" id="UP000193866">
    <property type="component" value="Unassembled WGS sequence"/>
</dbReference>
<keyword evidence="2" id="KW-1185">Reference proteome</keyword>
<organism evidence="1 2">
    <name type="scientific">Mycolicibacter longobardus</name>
    <dbReference type="NCBI Taxonomy" id="1108812"/>
    <lineage>
        <taxon>Bacteria</taxon>
        <taxon>Bacillati</taxon>
        <taxon>Actinomycetota</taxon>
        <taxon>Actinomycetes</taxon>
        <taxon>Mycobacteriales</taxon>
        <taxon>Mycobacteriaceae</taxon>
        <taxon>Mycolicibacter</taxon>
    </lineage>
</organism>
<protein>
    <submittedName>
        <fullName evidence="1">Uncharacterized protein</fullName>
    </submittedName>
</protein>
<proteinExistence type="predicted"/>
<gene>
    <name evidence="1" type="ORF">AWC16_18765</name>
</gene>
<accession>A0A1X1YBN3</accession>
<reference evidence="1 2" key="1">
    <citation type="submission" date="2016-01" db="EMBL/GenBank/DDBJ databases">
        <title>The new phylogeny of the genus Mycobacterium.</title>
        <authorList>
            <person name="Tarcisio F."/>
            <person name="Conor M."/>
            <person name="Antonella G."/>
            <person name="Elisabetta G."/>
            <person name="Giulia F.S."/>
            <person name="Sara T."/>
            <person name="Anna F."/>
            <person name="Clotilde B."/>
            <person name="Roberto B."/>
            <person name="Veronica D.S."/>
            <person name="Fabio R."/>
            <person name="Monica P."/>
            <person name="Olivier J."/>
            <person name="Enrico T."/>
            <person name="Nicola S."/>
        </authorList>
    </citation>
    <scope>NUCLEOTIDE SEQUENCE [LARGE SCALE GENOMIC DNA]</scope>
    <source>
        <strain evidence="1 2">DSM 45394</strain>
    </source>
</reference>
<sequence length="94" mass="10692">MFHDRHPDYECSMRLFVDGVEVSFTEFSIDPGAGYSWNDWLESRAHDIVQATPAVAAIIYRGALEESLYLDGRPDDIEQCERELAKAISLARQV</sequence>